<dbReference type="Gene3D" id="2.40.160.110">
    <property type="match status" value="1"/>
</dbReference>
<gene>
    <name evidence="8" type="ORF">RRG08_031593</name>
</gene>
<evidence type="ECO:0000256" key="1">
    <source>
        <dbReference type="ARBA" id="ARBA00022692"/>
    </source>
</evidence>
<dbReference type="AlphaFoldDB" id="A0AAE1B4R6"/>
<keyword evidence="4 6" id="KW-0472">Membrane</keyword>
<proteinExistence type="predicted"/>
<feature type="signal peptide" evidence="7">
    <location>
        <begin position="1"/>
        <end position="22"/>
    </location>
</feature>
<dbReference type="InterPro" id="IPR002000">
    <property type="entry name" value="Lysosome-assoc_membr_glycop"/>
</dbReference>
<evidence type="ECO:0000256" key="3">
    <source>
        <dbReference type="ARBA" id="ARBA00022989"/>
    </source>
</evidence>
<organism evidence="8 9">
    <name type="scientific">Elysia crispata</name>
    <name type="common">lettuce slug</name>
    <dbReference type="NCBI Taxonomy" id="231223"/>
    <lineage>
        <taxon>Eukaryota</taxon>
        <taxon>Metazoa</taxon>
        <taxon>Spiralia</taxon>
        <taxon>Lophotrochozoa</taxon>
        <taxon>Mollusca</taxon>
        <taxon>Gastropoda</taxon>
        <taxon>Heterobranchia</taxon>
        <taxon>Euthyneura</taxon>
        <taxon>Panpulmonata</taxon>
        <taxon>Sacoglossa</taxon>
        <taxon>Placobranchoidea</taxon>
        <taxon>Plakobranchidae</taxon>
        <taxon>Elysia</taxon>
    </lineage>
</organism>
<evidence type="ECO:0000256" key="7">
    <source>
        <dbReference type="SAM" id="SignalP"/>
    </source>
</evidence>
<comment type="caution">
    <text evidence="8">The sequence shown here is derived from an EMBL/GenBank/DDBJ whole genome shotgun (WGS) entry which is preliminary data.</text>
</comment>
<feature type="chain" id="PRO_5041966476" evidence="7">
    <location>
        <begin position="23"/>
        <end position="238"/>
    </location>
</feature>
<evidence type="ECO:0000256" key="4">
    <source>
        <dbReference type="ARBA" id="ARBA00023136"/>
    </source>
</evidence>
<keyword evidence="9" id="KW-1185">Reference proteome</keyword>
<dbReference type="PANTHER" id="PTHR11506:SF2">
    <property type="entry name" value="MACROSIALIN"/>
    <property type="match status" value="1"/>
</dbReference>
<dbReference type="EMBL" id="JAWDGP010000665">
    <property type="protein sequence ID" value="KAK3798582.1"/>
    <property type="molecule type" value="Genomic_DNA"/>
</dbReference>
<protein>
    <submittedName>
        <fullName evidence="8">Uncharacterized protein</fullName>
    </submittedName>
</protein>
<dbReference type="GO" id="GO:0005765">
    <property type="term" value="C:lysosomal membrane"/>
    <property type="evidence" value="ECO:0007669"/>
    <property type="project" value="TreeGrafter"/>
</dbReference>
<dbReference type="GO" id="GO:0005886">
    <property type="term" value="C:plasma membrane"/>
    <property type="evidence" value="ECO:0007669"/>
    <property type="project" value="TreeGrafter"/>
</dbReference>
<dbReference type="Proteomes" id="UP001283361">
    <property type="component" value="Unassembled WGS sequence"/>
</dbReference>
<evidence type="ECO:0000256" key="6">
    <source>
        <dbReference type="SAM" id="Phobius"/>
    </source>
</evidence>
<keyword evidence="5" id="KW-0325">Glycoprotein</keyword>
<name>A0AAE1B4R6_9GAST</name>
<dbReference type="GO" id="GO:0031902">
    <property type="term" value="C:late endosome membrane"/>
    <property type="evidence" value="ECO:0007669"/>
    <property type="project" value="TreeGrafter"/>
</dbReference>
<evidence type="ECO:0000313" key="9">
    <source>
        <dbReference type="Proteomes" id="UP001283361"/>
    </source>
</evidence>
<accession>A0AAE1B4R6</accession>
<keyword evidence="2 7" id="KW-0732">Signal</keyword>
<evidence type="ECO:0000256" key="2">
    <source>
        <dbReference type="ARBA" id="ARBA00022729"/>
    </source>
</evidence>
<sequence>MPAFMDCVVQVFLVLSCATCYTSENSLCLRVDAELSVLVTAWKGDKSISEKNVDTMKFHSGSCEASHAILILNCTLGQDTMFRYSFEREGDAVMLLYSFSFFPTDVFHGLPDMKDYMYYGFASPERKVGTVESSYKCDRKQTIQLVKNYQPNETANYNFSVQLNIKKIHAQAFNMKNSTFSPAVYCPAEASNPSPSIAVVVIVIVLVVLLASATAAVVVVLHRNRANKPACETSCRIA</sequence>
<keyword evidence="3 6" id="KW-1133">Transmembrane helix</keyword>
<evidence type="ECO:0000313" key="8">
    <source>
        <dbReference type="EMBL" id="KAK3798582.1"/>
    </source>
</evidence>
<dbReference type="GO" id="GO:0072594">
    <property type="term" value="P:establishment of protein localization to organelle"/>
    <property type="evidence" value="ECO:0007669"/>
    <property type="project" value="TreeGrafter"/>
</dbReference>
<evidence type="ECO:0000256" key="5">
    <source>
        <dbReference type="ARBA" id="ARBA00023180"/>
    </source>
</evidence>
<feature type="transmembrane region" description="Helical" evidence="6">
    <location>
        <begin position="197"/>
        <end position="221"/>
    </location>
</feature>
<reference evidence="8" key="1">
    <citation type="journal article" date="2023" name="G3 (Bethesda)">
        <title>A reference genome for the long-term kleptoplast-retaining sea slug Elysia crispata morphotype clarki.</title>
        <authorList>
            <person name="Eastman K.E."/>
            <person name="Pendleton A.L."/>
            <person name="Shaikh M.A."/>
            <person name="Suttiyut T."/>
            <person name="Ogas R."/>
            <person name="Tomko P."/>
            <person name="Gavelis G."/>
            <person name="Widhalm J.R."/>
            <person name="Wisecaver J.H."/>
        </authorList>
    </citation>
    <scope>NUCLEOTIDE SEQUENCE</scope>
    <source>
        <strain evidence="8">ECLA1</strain>
    </source>
</reference>
<dbReference type="PANTHER" id="PTHR11506">
    <property type="entry name" value="LYSOSOME-ASSOCIATED MEMBRANE GLYCOPROTEIN"/>
    <property type="match status" value="1"/>
</dbReference>
<keyword evidence="1 6" id="KW-0812">Transmembrane</keyword>